<dbReference type="InterPro" id="IPR021190">
    <property type="entry name" value="Pept_M10A"/>
</dbReference>
<dbReference type="RefSeq" id="WP_169065978.1">
    <property type="nucleotide sequence ID" value="NZ_SPMY01000019.1"/>
</dbReference>
<dbReference type="EMBL" id="SPMY01000019">
    <property type="protein sequence ID" value="NMQ27519.1"/>
    <property type="molecule type" value="Genomic_DNA"/>
</dbReference>
<keyword evidence="5" id="KW-0732">Signal</keyword>
<keyword evidence="1" id="KW-0645">Protease</keyword>
<keyword evidence="3" id="KW-0378">Hydrolase</keyword>
<dbReference type="PANTHER" id="PTHR10201:SF294">
    <property type="entry name" value="MATRIX METALLOPROTEINASE 16"/>
    <property type="match status" value="1"/>
</dbReference>
<keyword evidence="7" id="KW-0482">Metalloprotease</keyword>
<dbReference type="InterPro" id="IPR024079">
    <property type="entry name" value="MetalloPept_cat_dom_sf"/>
</dbReference>
<dbReference type="InterPro" id="IPR001818">
    <property type="entry name" value="Pept_M10_metallopeptidase"/>
</dbReference>
<feature type="signal peptide" evidence="5">
    <location>
        <begin position="1"/>
        <end position="24"/>
    </location>
</feature>
<evidence type="ECO:0000256" key="2">
    <source>
        <dbReference type="ARBA" id="ARBA00022723"/>
    </source>
</evidence>
<dbReference type="GO" id="GO:0008237">
    <property type="term" value="F:metallopeptidase activity"/>
    <property type="evidence" value="ECO:0007669"/>
    <property type="project" value="UniProtKB-KW"/>
</dbReference>
<dbReference type="NCBIfam" id="TIGR02595">
    <property type="entry name" value="PEP_CTERM"/>
    <property type="match status" value="1"/>
</dbReference>
<dbReference type="InterPro" id="IPR013424">
    <property type="entry name" value="Ice-binding_C"/>
</dbReference>
<dbReference type="SUPFAM" id="SSF55486">
    <property type="entry name" value="Metalloproteases ('zincins'), catalytic domain"/>
    <property type="match status" value="1"/>
</dbReference>
<evidence type="ECO:0000313" key="8">
    <source>
        <dbReference type="Proteomes" id="UP000749010"/>
    </source>
</evidence>
<feature type="domain" description="Peptidase metallopeptidase" evidence="6">
    <location>
        <begin position="57"/>
        <end position="215"/>
    </location>
</feature>
<dbReference type="Proteomes" id="UP000749010">
    <property type="component" value="Unassembled WGS sequence"/>
</dbReference>
<protein>
    <submittedName>
        <fullName evidence="7">Matrixin family metalloprotease</fullName>
    </submittedName>
</protein>
<dbReference type="Gene3D" id="3.40.390.10">
    <property type="entry name" value="Collagenase (Catalytic Domain)"/>
    <property type="match status" value="1"/>
</dbReference>
<dbReference type="Pfam" id="PF00413">
    <property type="entry name" value="Peptidase_M10"/>
    <property type="match status" value="1"/>
</dbReference>
<dbReference type="InterPro" id="IPR006026">
    <property type="entry name" value="Peptidase_Metallo"/>
</dbReference>
<dbReference type="Pfam" id="PF07589">
    <property type="entry name" value="PEP-CTERM"/>
    <property type="match status" value="1"/>
</dbReference>
<proteinExistence type="predicted"/>
<keyword evidence="2" id="KW-0479">Metal-binding</keyword>
<reference evidence="7 8" key="1">
    <citation type="submission" date="2019-03" db="EMBL/GenBank/DDBJ databases">
        <title>Metabolic reconstructions from genomes of highly enriched 'Candidatus Accumulibacter' and 'Candidatus Competibacter' bioreactor populations.</title>
        <authorList>
            <person name="Annavajhala M.K."/>
            <person name="Welles L."/>
            <person name="Abbas B."/>
            <person name="Sorokin D."/>
            <person name="Park H."/>
            <person name="Van Loosdrecht M."/>
            <person name="Chandran K."/>
        </authorList>
    </citation>
    <scope>NUCLEOTIDE SEQUENCE [LARGE SCALE GENOMIC DNA]</scope>
    <source>
        <strain evidence="7 8">SBR_S</strain>
    </source>
</reference>
<evidence type="ECO:0000256" key="3">
    <source>
        <dbReference type="ARBA" id="ARBA00022801"/>
    </source>
</evidence>
<keyword evidence="8" id="KW-1185">Reference proteome</keyword>
<feature type="chain" id="PRO_5046246594" evidence="5">
    <location>
        <begin position="25"/>
        <end position="252"/>
    </location>
</feature>
<accession>A0ABX1TWS3</accession>
<evidence type="ECO:0000256" key="5">
    <source>
        <dbReference type="SAM" id="SignalP"/>
    </source>
</evidence>
<organism evidence="7 8">
    <name type="scientific">Candidatus Accumulibacter phosphatis</name>
    <dbReference type="NCBI Taxonomy" id="327160"/>
    <lineage>
        <taxon>Bacteria</taxon>
        <taxon>Pseudomonadati</taxon>
        <taxon>Pseudomonadota</taxon>
        <taxon>Betaproteobacteria</taxon>
        <taxon>Candidatus Accumulibacter</taxon>
    </lineage>
</organism>
<dbReference type="SMART" id="SM00235">
    <property type="entry name" value="ZnMc"/>
    <property type="match status" value="1"/>
</dbReference>
<keyword evidence="4" id="KW-0862">Zinc</keyword>
<dbReference type="PRINTS" id="PR00138">
    <property type="entry name" value="MATRIXIN"/>
</dbReference>
<sequence>MTLRKIAAAALLAAGALTAVPASAYVLGPTSPGKWGSPVVGTGATVSYSFMATGTSCEQEFAGCTISALADFMPVGYLGAITSAFAAWSSVANLTFNLVVDDGLPFNDGTSGQLRFGGHTFDGPFGTLAHGYFPPVNGAGAAGDIHFDTGDQWKLGFGGDPSAFDIFTVAAHEIGHALGLGHTDVPDSLMNPFYGEAFSGPQADDIAGMQYLYGPAQVQDVPEPATAALLGLACAALGVFGRRRRAAALPVA</sequence>
<evidence type="ECO:0000256" key="4">
    <source>
        <dbReference type="ARBA" id="ARBA00022833"/>
    </source>
</evidence>
<comment type="caution">
    <text evidence="7">The sequence shown here is derived from an EMBL/GenBank/DDBJ whole genome shotgun (WGS) entry which is preliminary data.</text>
</comment>
<evidence type="ECO:0000256" key="1">
    <source>
        <dbReference type="ARBA" id="ARBA00022670"/>
    </source>
</evidence>
<dbReference type="PANTHER" id="PTHR10201">
    <property type="entry name" value="MATRIX METALLOPROTEINASE"/>
    <property type="match status" value="1"/>
</dbReference>
<evidence type="ECO:0000313" key="7">
    <source>
        <dbReference type="EMBL" id="NMQ27519.1"/>
    </source>
</evidence>
<name>A0ABX1TWS3_9PROT</name>
<gene>
    <name evidence="7" type="ORF">E4Q23_06980</name>
</gene>
<evidence type="ECO:0000259" key="6">
    <source>
        <dbReference type="SMART" id="SM00235"/>
    </source>
</evidence>